<dbReference type="Gene3D" id="1.10.150.720">
    <property type="entry name" value="Haloacid dehalogenase-like hydrolase"/>
    <property type="match status" value="1"/>
</dbReference>
<accession>A0A3B7M9V1</accession>
<dbReference type="InterPro" id="IPR011949">
    <property type="entry name" value="HAD-SF_hydro_IA_REG-2-like"/>
</dbReference>
<dbReference type="KEGG" id="tsq:D3A95_02315"/>
<dbReference type="SFLD" id="SFLDG01129">
    <property type="entry name" value="C1.5:_HAD__Beta-PGM__Phosphata"/>
    <property type="match status" value="1"/>
</dbReference>
<dbReference type="AlphaFoldDB" id="A0A3B7M9V1"/>
<dbReference type="InterPro" id="IPR006439">
    <property type="entry name" value="HAD-SF_hydro_IA"/>
</dbReference>
<dbReference type="PANTHER" id="PTHR46191:SF2">
    <property type="entry name" value="HALOACID DEHALOGENASE-LIKE HYDROLASE DOMAIN-CONTAINING PROTEIN 3"/>
    <property type="match status" value="1"/>
</dbReference>
<dbReference type="InterPro" id="IPR036412">
    <property type="entry name" value="HAD-like_sf"/>
</dbReference>
<dbReference type="NCBIfam" id="TIGR02252">
    <property type="entry name" value="DREG-2"/>
    <property type="match status" value="1"/>
</dbReference>
<protein>
    <submittedName>
        <fullName evidence="1">HAD family hydrolase</fullName>
    </submittedName>
</protein>
<keyword evidence="1" id="KW-0378">Hydrolase</keyword>
<dbReference type="CDD" id="cd16415">
    <property type="entry name" value="HAD_dREG-2_like"/>
    <property type="match status" value="1"/>
</dbReference>
<reference evidence="2" key="1">
    <citation type="submission" date="2018-09" db="EMBL/GenBank/DDBJ databases">
        <title>Complete genome sequence of thermophilic cyanobacteria strain Thermosynechococcus elongatus PKUAC-SCTE542.</title>
        <authorList>
            <person name="Liang Y."/>
            <person name="Tang J."/>
            <person name="Daroch M."/>
        </authorList>
    </citation>
    <scope>NUCLEOTIDE SEQUENCE [LARGE SCALE GENOMIC DNA]</scope>
    <source>
        <strain evidence="2">E542</strain>
    </source>
</reference>
<dbReference type="SUPFAM" id="SSF56784">
    <property type="entry name" value="HAD-like"/>
    <property type="match status" value="1"/>
</dbReference>
<organism evidence="1 2">
    <name type="scientific">Thermosynechococcus sichuanensis E542</name>
    <dbReference type="NCBI Taxonomy" id="2016101"/>
    <lineage>
        <taxon>Bacteria</taxon>
        <taxon>Bacillati</taxon>
        <taxon>Cyanobacteriota</taxon>
        <taxon>Cyanophyceae</taxon>
        <taxon>Acaryochloridales</taxon>
        <taxon>Thermosynechococcaceae</taxon>
        <taxon>Thermosynechococcus</taxon>
        <taxon>Thermosynechococcus sichuanensis</taxon>
    </lineage>
</organism>
<proteinExistence type="predicted"/>
<evidence type="ECO:0000313" key="1">
    <source>
        <dbReference type="EMBL" id="AXY67403.1"/>
    </source>
</evidence>
<dbReference type="Gene3D" id="3.40.50.1000">
    <property type="entry name" value="HAD superfamily/HAD-like"/>
    <property type="match status" value="1"/>
</dbReference>
<dbReference type="GO" id="GO:0016787">
    <property type="term" value="F:hydrolase activity"/>
    <property type="evidence" value="ECO:0007669"/>
    <property type="project" value="UniProtKB-KW"/>
</dbReference>
<dbReference type="SFLD" id="SFLDS00003">
    <property type="entry name" value="Haloacid_Dehalogenase"/>
    <property type="match status" value="1"/>
</dbReference>
<dbReference type="PANTHER" id="PTHR46191">
    <property type="match status" value="1"/>
</dbReference>
<keyword evidence="2" id="KW-1185">Reference proteome</keyword>
<dbReference type="NCBIfam" id="TIGR01549">
    <property type="entry name" value="HAD-SF-IA-v1"/>
    <property type="match status" value="1"/>
</dbReference>
<dbReference type="InterPro" id="IPR044924">
    <property type="entry name" value="HAD-SF_hydro_IA_REG-2-like_cap"/>
</dbReference>
<gene>
    <name evidence="1" type="ORF">D3A95_02315</name>
</gene>
<dbReference type="InterPro" id="IPR023214">
    <property type="entry name" value="HAD_sf"/>
</dbReference>
<dbReference type="Pfam" id="PF00702">
    <property type="entry name" value="Hydrolase"/>
    <property type="match status" value="1"/>
</dbReference>
<dbReference type="EMBL" id="CP032152">
    <property type="protein sequence ID" value="AXY67403.1"/>
    <property type="molecule type" value="Genomic_DNA"/>
</dbReference>
<dbReference type="InterPro" id="IPR051828">
    <property type="entry name" value="HAD-like_hydrolase_domain"/>
</dbReference>
<dbReference type="Proteomes" id="UP000261812">
    <property type="component" value="Chromosome"/>
</dbReference>
<evidence type="ECO:0000313" key="2">
    <source>
        <dbReference type="Proteomes" id="UP000261812"/>
    </source>
</evidence>
<sequence length="263" mass="28916">MLRRPLPHPLWMPVPMLPLDPPQLITLDAVGTLFGLRESVGTVYGRFAAEVGVQVDPAALDVAFFKAFKAAPPCAFPELKASQRTEAELRWWQGVAADTFRRAGVLEQFADFGAFFAPVFAYYATAEPWFLYEDVLPALKDWQGQGIALMVVSNFDSRLYGVLEALGLAPFFKEVWISSEVGAAKPDRLIFERAVASYPASQVWHIGDSWEDDVLGAQGAGLQAIWLRRDRPLLPDQVINAALAVPEISDLADAQVILRGTAS</sequence>
<name>A0A3B7M9V1_9CYAN</name>